<evidence type="ECO:0000313" key="5">
    <source>
        <dbReference type="EMBL" id="TXC69040.1"/>
    </source>
</evidence>
<dbReference type="SMART" id="SM00347">
    <property type="entry name" value="HTH_MARR"/>
    <property type="match status" value="1"/>
</dbReference>
<dbReference type="GO" id="GO:0003700">
    <property type="term" value="F:DNA-binding transcription factor activity"/>
    <property type="evidence" value="ECO:0007669"/>
    <property type="project" value="InterPro"/>
</dbReference>
<dbReference type="OrthoDB" id="582199at2"/>
<dbReference type="InterPro" id="IPR023187">
    <property type="entry name" value="Tscrpt_reg_MarR-type_CS"/>
</dbReference>
<dbReference type="PROSITE" id="PS50995">
    <property type="entry name" value="HTH_MARR_2"/>
    <property type="match status" value="1"/>
</dbReference>
<protein>
    <submittedName>
        <fullName evidence="5">MarR family transcriptional regulator</fullName>
    </submittedName>
</protein>
<comment type="caution">
    <text evidence="5">The sequence shown here is derived from an EMBL/GenBank/DDBJ whole genome shotgun (WGS) entry which is preliminary data.</text>
</comment>
<dbReference type="PANTHER" id="PTHR42756:SF1">
    <property type="entry name" value="TRANSCRIPTIONAL REPRESSOR OF EMRAB OPERON"/>
    <property type="match status" value="1"/>
</dbReference>
<accession>A0A5C6U9C7</accession>
<dbReference type="Proteomes" id="UP000321129">
    <property type="component" value="Unassembled WGS sequence"/>
</dbReference>
<dbReference type="PANTHER" id="PTHR42756">
    <property type="entry name" value="TRANSCRIPTIONAL REGULATOR, MARR"/>
    <property type="match status" value="1"/>
</dbReference>
<dbReference type="GO" id="GO:0003677">
    <property type="term" value="F:DNA binding"/>
    <property type="evidence" value="ECO:0007669"/>
    <property type="project" value="UniProtKB-KW"/>
</dbReference>
<feature type="domain" description="HTH marR-type" evidence="4">
    <location>
        <begin position="2"/>
        <end position="134"/>
    </location>
</feature>
<dbReference type="RefSeq" id="WP_147122994.1">
    <property type="nucleotide sequence ID" value="NZ_VOPY01000002.1"/>
</dbReference>
<evidence type="ECO:0000259" key="4">
    <source>
        <dbReference type="PROSITE" id="PS50995"/>
    </source>
</evidence>
<dbReference type="Pfam" id="PF12802">
    <property type="entry name" value="MarR_2"/>
    <property type="match status" value="1"/>
</dbReference>
<dbReference type="InterPro" id="IPR036390">
    <property type="entry name" value="WH_DNA-bd_sf"/>
</dbReference>
<dbReference type="PRINTS" id="PR00598">
    <property type="entry name" value="HTHMARR"/>
</dbReference>
<dbReference type="PROSITE" id="PS01117">
    <property type="entry name" value="HTH_MARR_1"/>
    <property type="match status" value="1"/>
</dbReference>
<dbReference type="InterPro" id="IPR036388">
    <property type="entry name" value="WH-like_DNA-bd_sf"/>
</dbReference>
<keyword evidence="6" id="KW-1185">Reference proteome</keyword>
<dbReference type="EMBL" id="VOPY01000002">
    <property type="protein sequence ID" value="TXC69040.1"/>
    <property type="molecule type" value="Genomic_DNA"/>
</dbReference>
<evidence type="ECO:0000313" key="6">
    <source>
        <dbReference type="Proteomes" id="UP000321129"/>
    </source>
</evidence>
<evidence type="ECO:0000256" key="1">
    <source>
        <dbReference type="ARBA" id="ARBA00023015"/>
    </source>
</evidence>
<evidence type="ECO:0000256" key="3">
    <source>
        <dbReference type="ARBA" id="ARBA00023163"/>
    </source>
</evidence>
<dbReference type="AlphaFoldDB" id="A0A5C6U9C7"/>
<keyword evidence="3" id="KW-0804">Transcription</keyword>
<keyword evidence="2" id="KW-0238">DNA-binding</keyword>
<keyword evidence="1" id="KW-0805">Transcription regulation</keyword>
<dbReference type="SUPFAM" id="SSF46785">
    <property type="entry name" value="Winged helix' DNA-binding domain"/>
    <property type="match status" value="1"/>
</dbReference>
<proteinExistence type="predicted"/>
<name>A0A5C6U9C7_9SPHN</name>
<sequence>MTESIGFLMNDAARLFRKALDARAIETGVTSLQWRLLAWILRNPGASQGFLADRLEVEPITVSRMVDRLVEAGHIERRPDPDDRRAWKIYLTECAMPIVRDLRTMADDLVDQALDGLSPAERAEFERLVTRVRENLSSCGQEPLNGHA</sequence>
<evidence type="ECO:0000256" key="2">
    <source>
        <dbReference type="ARBA" id="ARBA00023125"/>
    </source>
</evidence>
<gene>
    <name evidence="5" type="ORF">FSZ31_08875</name>
</gene>
<dbReference type="Gene3D" id="1.10.10.10">
    <property type="entry name" value="Winged helix-like DNA-binding domain superfamily/Winged helix DNA-binding domain"/>
    <property type="match status" value="1"/>
</dbReference>
<dbReference type="InterPro" id="IPR000835">
    <property type="entry name" value="HTH_MarR-typ"/>
</dbReference>
<reference evidence="5 6" key="1">
    <citation type="submission" date="2019-08" db="EMBL/GenBank/DDBJ databases">
        <title>Sphingorhabdus soil sp. nov., isolated from arctic soil.</title>
        <authorList>
            <person name="Liu Y."/>
        </authorList>
    </citation>
    <scope>NUCLEOTIDE SEQUENCE [LARGE SCALE GENOMIC DNA]</scope>
    <source>
        <strain evidence="5 6">D-2Q-5-6</strain>
    </source>
</reference>
<organism evidence="5 6">
    <name type="scientific">Flavisphingopyxis soli</name>
    <dbReference type="NCBI Taxonomy" id="2601267"/>
    <lineage>
        <taxon>Bacteria</taxon>
        <taxon>Pseudomonadati</taxon>
        <taxon>Pseudomonadota</taxon>
        <taxon>Alphaproteobacteria</taxon>
        <taxon>Sphingomonadales</taxon>
        <taxon>Sphingopyxidaceae</taxon>
        <taxon>Flavisphingopyxis</taxon>
    </lineage>
</organism>